<name>A0A6J6DZ32_9ZZZZ</name>
<dbReference type="GO" id="GO:0005315">
    <property type="term" value="F:phosphate transmembrane transporter activity"/>
    <property type="evidence" value="ECO:0007669"/>
    <property type="project" value="InterPro"/>
</dbReference>
<dbReference type="PANTHER" id="PTHR43423">
    <property type="entry name" value="ABC TRANSPORTER I FAMILY MEMBER 17"/>
    <property type="match status" value="1"/>
</dbReference>
<organism evidence="6">
    <name type="scientific">freshwater metagenome</name>
    <dbReference type="NCBI Taxonomy" id="449393"/>
    <lineage>
        <taxon>unclassified sequences</taxon>
        <taxon>metagenomes</taxon>
        <taxon>ecological metagenomes</taxon>
    </lineage>
</organism>
<evidence type="ECO:0000256" key="4">
    <source>
        <dbReference type="SAM" id="MobiDB-lite"/>
    </source>
</evidence>
<keyword evidence="1" id="KW-0813">Transport</keyword>
<dbReference type="InterPro" id="IPR017871">
    <property type="entry name" value="ABC_transporter-like_CS"/>
</dbReference>
<dbReference type="InterPro" id="IPR003439">
    <property type="entry name" value="ABC_transporter-like_ATP-bd"/>
</dbReference>
<keyword evidence="3" id="KW-0067">ATP-binding</keyword>
<dbReference type="InterPro" id="IPR005670">
    <property type="entry name" value="PstB-like"/>
</dbReference>
<dbReference type="GO" id="GO:0005524">
    <property type="term" value="F:ATP binding"/>
    <property type="evidence" value="ECO:0007669"/>
    <property type="project" value="UniProtKB-KW"/>
</dbReference>
<reference evidence="6" key="1">
    <citation type="submission" date="2020-05" db="EMBL/GenBank/DDBJ databases">
        <authorList>
            <person name="Chiriac C."/>
            <person name="Salcher M."/>
            <person name="Ghai R."/>
            <person name="Kavagutti S V."/>
        </authorList>
    </citation>
    <scope>NUCLEOTIDE SEQUENCE</scope>
</reference>
<feature type="region of interest" description="Disordered" evidence="4">
    <location>
        <begin position="153"/>
        <end position="175"/>
    </location>
</feature>
<dbReference type="SMART" id="SM00382">
    <property type="entry name" value="AAA"/>
    <property type="match status" value="1"/>
</dbReference>
<keyword evidence="2" id="KW-0547">Nucleotide-binding</keyword>
<feature type="region of interest" description="Disordered" evidence="4">
    <location>
        <begin position="217"/>
        <end position="239"/>
    </location>
</feature>
<evidence type="ECO:0000256" key="1">
    <source>
        <dbReference type="ARBA" id="ARBA00022448"/>
    </source>
</evidence>
<evidence type="ECO:0000256" key="2">
    <source>
        <dbReference type="ARBA" id="ARBA00022741"/>
    </source>
</evidence>
<protein>
    <submittedName>
        <fullName evidence="6">Unannotated protein</fullName>
    </submittedName>
</protein>
<feature type="domain" description="ABC transporter" evidence="5">
    <location>
        <begin position="283"/>
        <end position="531"/>
    </location>
</feature>
<dbReference type="GO" id="GO:0035435">
    <property type="term" value="P:phosphate ion transmembrane transport"/>
    <property type="evidence" value="ECO:0007669"/>
    <property type="project" value="InterPro"/>
</dbReference>
<dbReference type="SUPFAM" id="SSF52540">
    <property type="entry name" value="P-loop containing nucleoside triphosphate hydrolases"/>
    <property type="match status" value="1"/>
</dbReference>
<dbReference type="CDD" id="cd03260">
    <property type="entry name" value="ABC_PstB_phosphate_transporter"/>
    <property type="match status" value="1"/>
</dbReference>
<evidence type="ECO:0000313" key="6">
    <source>
        <dbReference type="EMBL" id="CAB4569317.1"/>
    </source>
</evidence>
<dbReference type="PROSITE" id="PS00211">
    <property type="entry name" value="ABC_TRANSPORTER_1"/>
    <property type="match status" value="1"/>
</dbReference>
<accession>A0A6J6DZ32</accession>
<dbReference type="InterPro" id="IPR027417">
    <property type="entry name" value="P-loop_NTPase"/>
</dbReference>
<dbReference type="PANTHER" id="PTHR43423:SF1">
    <property type="entry name" value="ABC TRANSPORTER I FAMILY MEMBER 17"/>
    <property type="match status" value="1"/>
</dbReference>
<dbReference type="GO" id="GO:0016020">
    <property type="term" value="C:membrane"/>
    <property type="evidence" value="ECO:0007669"/>
    <property type="project" value="InterPro"/>
</dbReference>
<dbReference type="EMBL" id="CAEZSR010000089">
    <property type="protein sequence ID" value="CAB4569317.1"/>
    <property type="molecule type" value="Genomic_DNA"/>
</dbReference>
<dbReference type="GO" id="GO:0016887">
    <property type="term" value="F:ATP hydrolysis activity"/>
    <property type="evidence" value="ECO:0007669"/>
    <property type="project" value="InterPro"/>
</dbReference>
<evidence type="ECO:0000256" key="3">
    <source>
        <dbReference type="ARBA" id="ARBA00022840"/>
    </source>
</evidence>
<dbReference type="Gene3D" id="3.40.50.300">
    <property type="entry name" value="P-loop containing nucleotide triphosphate hydrolases"/>
    <property type="match status" value="1"/>
</dbReference>
<dbReference type="AlphaFoldDB" id="A0A6J6DZ32"/>
<dbReference type="PROSITE" id="PS50893">
    <property type="entry name" value="ABC_TRANSPORTER_2"/>
    <property type="match status" value="1"/>
</dbReference>
<feature type="compositionally biased region" description="Polar residues" evidence="4">
    <location>
        <begin position="154"/>
        <end position="163"/>
    </location>
</feature>
<gene>
    <name evidence="6" type="ORF">UFOPK1493_02288</name>
</gene>
<sequence>MTIDDRPGDDSWSDDRWLDDVVAPRPTDDAGVQFPQAWVVQLVSGDPTSPDAIVAELVPCGVTVTGSRIVARDGDDVEWSWLAGDIDAFVHGSRGTWTIFDVPGVSDFGISVTVDRVDEFRTLLNMFAGVRVRFQESGRPAAISDISDIGDLPWSTTPPTSGQVPLVSAPPSAPPPFLPPPPAPPLDPLLSAGAPVVSLGPPPATQIAPATHQIDGRGDAGVAPAPSTQQLPVRPATVEQHDGPVVSWTLEQTPPKRKAAFGRRQVAQTVDEVVSWPKTLAGIDARSVSAWFGSRLVLDRVSLNMEAGKVTALIGPSGCGKSTFLRILNRMHEMIPGAQMDGQVIVDGHDIYDPERKLTDARREIGMVFQKPNPFPAMSIYDNVLASLRLTGVKATTAVKDEIVESCLSKAGLWNEVKDRLRQPGGGLSGGQQQRLCIARALSIRPRVLLMDEPCSALDPTSTRRIEETIMQLVSEVTIVIVTHNMQQAARVSNHCAFFLAEHGTPGVIVEHGPTDAMFGSPQDPRTSDYVMGRFG</sequence>
<dbReference type="Pfam" id="PF00005">
    <property type="entry name" value="ABC_tran"/>
    <property type="match status" value="1"/>
</dbReference>
<dbReference type="InterPro" id="IPR003593">
    <property type="entry name" value="AAA+_ATPase"/>
</dbReference>
<evidence type="ECO:0000259" key="5">
    <source>
        <dbReference type="PROSITE" id="PS50893"/>
    </source>
</evidence>
<proteinExistence type="predicted"/>